<dbReference type="AlphaFoldDB" id="A0A0L7KMJ1"/>
<keyword evidence="3" id="KW-1185">Reference proteome</keyword>
<accession>A0A0L7KMJ1</accession>
<protein>
    <submittedName>
        <fullName evidence="2">Uncharacterized protein</fullName>
    </submittedName>
</protein>
<reference evidence="2 3" key="1">
    <citation type="journal article" date="2015" name="Genome Biol. Evol.">
        <title>The genome of winter moth (Operophtera brumata) provides a genomic perspective on sexual dimorphism and phenology.</title>
        <authorList>
            <person name="Derks M.F."/>
            <person name="Smit S."/>
            <person name="Salis L."/>
            <person name="Schijlen E."/>
            <person name="Bossers A."/>
            <person name="Mateman C."/>
            <person name="Pijl A.S."/>
            <person name="de Ridder D."/>
            <person name="Groenen M.A."/>
            <person name="Visser M.E."/>
            <person name="Megens H.J."/>
        </authorList>
    </citation>
    <scope>NUCLEOTIDE SEQUENCE [LARGE SCALE GENOMIC DNA]</scope>
    <source>
        <strain evidence="2">WM2013NL</strain>
        <tissue evidence="2">Head and thorax</tissue>
    </source>
</reference>
<feature type="region of interest" description="Disordered" evidence="1">
    <location>
        <begin position="73"/>
        <end position="95"/>
    </location>
</feature>
<evidence type="ECO:0000313" key="3">
    <source>
        <dbReference type="Proteomes" id="UP000037510"/>
    </source>
</evidence>
<gene>
    <name evidence="2" type="ORF">OBRU01_24552</name>
</gene>
<feature type="non-terminal residue" evidence="2">
    <location>
        <position position="95"/>
    </location>
</feature>
<dbReference type="EMBL" id="JTDY01009062">
    <property type="protein sequence ID" value="KOB64144.1"/>
    <property type="molecule type" value="Genomic_DNA"/>
</dbReference>
<sequence>MSQVWRQIGIMHEQLSASKGALDKLNSIEAAGLDEMKRRRTATGNRAHTTVSTNHTAHTEALSMAHYLARSAAASFDSSRGKPRLATLPPPKREA</sequence>
<organism evidence="2 3">
    <name type="scientific">Operophtera brumata</name>
    <name type="common">Winter moth</name>
    <name type="synonym">Phalaena brumata</name>
    <dbReference type="NCBI Taxonomy" id="104452"/>
    <lineage>
        <taxon>Eukaryota</taxon>
        <taxon>Metazoa</taxon>
        <taxon>Ecdysozoa</taxon>
        <taxon>Arthropoda</taxon>
        <taxon>Hexapoda</taxon>
        <taxon>Insecta</taxon>
        <taxon>Pterygota</taxon>
        <taxon>Neoptera</taxon>
        <taxon>Endopterygota</taxon>
        <taxon>Lepidoptera</taxon>
        <taxon>Glossata</taxon>
        <taxon>Ditrysia</taxon>
        <taxon>Geometroidea</taxon>
        <taxon>Geometridae</taxon>
        <taxon>Larentiinae</taxon>
        <taxon>Operophtera</taxon>
    </lineage>
</organism>
<evidence type="ECO:0000256" key="1">
    <source>
        <dbReference type="SAM" id="MobiDB-lite"/>
    </source>
</evidence>
<evidence type="ECO:0000313" key="2">
    <source>
        <dbReference type="EMBL" id="KOB64144.1"/>
    </source>
</evidence>
<name>A0A0L7KMJ1_OPEBR</name>
<comment type="caution">
    <text evidence="2">The sequence shown here is derived from an EMBL/GenBank/DDBJ whole genome shotgun (WGS) entry which is preliminary data.</text>
</comment>
<dbReference type="Proteomes" id="UP000037510">
    <property type="component" value="Unassembled WGS sequence"/>
</dbReference>
<proteinExistence type="predicted"/>